<dbReference type="EMBL" id="GDJX01017471">
    <property type="protein sequence ID" value="JAT50465.1"/>
    <property type="molecule type" value="Transcribed_RNA"/>
</dbReference>
<reference evidence="2" key="1">
    <citation type="submission" date="2015-07" db="EMBL/GenBank/DDBJ databases">
        <title>Transcriptome Assembly of Anthurium amnicola.</title>
        <authorList>
            <person name="Suzuki J."/>
        </authorList>
    </citation>
    <scope>NUCLEOTIDE SEQUENCE</scope>
</reference>
<gene>
    <name evidence="2" type="ORF">g.127719</name>
</gene>
<feature type="non-terminal residue" evidence="2">
    <location>
        <position position="1129"/>
    </location>
</feature>
<sequence>MEDFQFHRRGGAAAVPRKVAAGGRGKPPVFYEEVIGGPQRHAVAAPSSVPARPEDYREIFGAATACPIPVLDLPPPGDGFGGGGYEFRQCSALDYLDIFGGFDGGDFAVSYEELFASQELHKAPPATNTSGSSRGLCEKQEMPVPEVVAEELSGGQVELSLNGVAQSLNDGADRWGRSNHMASGSSKHDPVNGTIHKNQVCATPGFAFVVDKPHTLEDVDIFFDSNCSEGISEGSHLMKTVLPPSCIDVKHSVIDTTADQRSSLLELSGSLSASACELNPSCSSKNQSTVPYSNGLSAWMSINHTLHEDFMGKKTEVNCQNKTVPIVMSASITNVLKDKCSASEDGPTNEDHLSCSSDGHSTSSGDKSFLDYAANDISVNAVNTRMAEINHFQESMSGSPPCTGLHSTEKDKMAEQKMSNSMPNCPKNAPIMESKHSHSSSTHSISSLDQPYSDGVFLTVSDINLRTEPSRGPPPARPPPARPPSKSGVSERNLRRTLTDHRDRDVRSGFAYKTLSFKQGVRDVSPPTFDVEVDASSAAAASVAAIKEAMELAQARLKSAKVSMERKKDNLQGRRKLGSKEELKSMKRRDDETIQEHRRIREEGVDQLPSEKTDGKGNAFAAEKMAAAFSASKLTADIMERERICGSAEESPPSVYWGKAGLSDLSNKREGKVGGWEVQEQFYDLVQSGKEFQKSPENSLREGSEKKLNERFGIVGEGPSASELEKNEKLLAPSKVVESEGGSDILQETSLTSKEQIKASKKPTQESYVEGECVLNLKESINAHHQQKKPGEAQELHDTEAKWRTSEEAFICELSEKNLRITNNAFKCKSVHEHQGQDKTQSASDESHCCDEIGKEIGVIEKYLEGQEEEEDDKVWGRLSELDENKKETKVANMSYVSVRGILLNTVSKGHENENPKMSVMTDEYGCFHESEDIEQKNVFGQDNRKMPNVTHQENENGLKAAVWVHDWEGDDGNLNEVLETNGCNDRANKLKDIQKFPIETEKAPQQEAVKQNTSMVYTVDDLEDKMIAQGDYKKKVDENIKEVHIVVDSNKEVQSGQDACIQTRNENKTGDAQQTISLGEQWHICKAAQESAENQGVGWSIENRVSRIGRFESESATADSDPDSESAF</sequence>
<dbReference type="GO" id="GO:0072583">
    <property type="term" value="P:clathrin-dependent endocytosis"/>
    <property type="evidence" value="ECO:0007669"/>
    <property type="project" value="TreeGrafter"/>
</dbReference>
<evidence type="ECO:0000256" key="1">
    <source>
        <dbReference type="SAM" id="MobiDB-lite"/>
    </source>
</evidence>
<dbReference type="PANTHER" id="PTHR23172">
    <property type="entry name" value="AUXILIN/CYCLIN G-ASSOCIATED KINASE-RELATED"/>
    <property type="match status" value="1"/>
</dbReference>
<dbReference type="PANTHER" id="PTHR23172:SF87">
    <property type="entry name" value="CHAPERONE DNAJ-DOMAIN SUPERFAMILY PROTEIN"/>
    <property type="match status" value="1"/>
</dbReference>
<name>A0A1D1Y727_9ARAE</name>
<dbReference type="GO" id="GO:0031982">
    <property type="term" value="C:vesicle"/>
    <property type="evidence" value="ECO:0007669"/>
    <property type="project" value="TreeGrafter"/>
</dbReference>
<dbReference type="AlphaFoldDB" id="A0A1D1Y727"/>
<feature type="region of interest" description="Disordered" evidence="1">
    <location>
        <begin position="394"/>
        <end position="450"/>
    </location>
</feature>
<feature type="region of interest" description="Disordered" evidence="1">
    <location>
        <begin position="465"/>
        <end position="505"/>
    </location>
</feature>
<dbReference type="GO" id="GO:0072318">
    <property type="term" value="P:clathrin coat disassembly"/>
    <property type="evidence" value="ECO:0007669"/>
    <property type="project" value="TreeGrafter"/>
</dbReference>
<feature type="compositionally biased region" description="Basic and acidic residues" evidence="1">
    <location>
        <begin position="492"/>
        <end position="505"/>
    </location>
</feature>
<dbReference type="GO" id="GO:0030276">
    <property type="term" value="F:clathrin binding"/>
    <property type="evidence" value="ECO:0007669"/>
    <property type="project" value="TreeGrafter"/>
</dbReference>
<proteinExistence type="predicted"/>
<feature type="region of interest" description="Disordered" evidence="1">
    <location>
        <begin position="738"/>
        <end position="763"/>
    </location>
</feature>
<feature type="region of interest" description="Disordered" evidence="1">
    <location>
        <begin position="564"/>
        <end position="595"/>
    </location>
</feature>
<protein>
    <submittedName>
        <fullName evidence="2">Uncharacterized protein</fullName>
    </submittedName>
</protein>
<feature type="region of interest" description="Disordered" evidence="1">
    <location>
        <begin position="340"/>
        <end position="360"/>
    </location>
</feature>
<accession>A0A1D1Y727</accession>
<dbReference type="GO" id="GO:0005737">
    <property type="term" value="C:cytoplasm"/>
    <property type="evidence" value="ECO:0007669"/>
    <property type="project" value="TreeGrafter"/>
</dbReference>
<evidence type="ECO:0000313" key="2">
    <source>
        <dbReference type="EMBL" id="JAT50465.1"/>
    </source>
</evidence>
<organism evidence="2">
    <name type="scientific">Anthurium amnicola</name>
    <dbReference type="NCBI Taxonomy" id="1678845"/>
    <lineage>
        <taxon>Eukaryota</taxon>
        <taxon>Viridiplantae</taxon>
        <taxon>Streptophyta</taxon>
        <taxon>Embryophyta</taxon>
        <taxon>Tracheophyta</taxon>
        <taxon>Spermatophyta</taxon>
        <taxon>Magnoliopsida</taxon>
        <taxon>Liliopsida</taxon>
        <taxon>Araceae</taxon>
        <taxon>Pothoideae</taxon>
        <taxon>Potheae</taxon>
        <taxon>Anthurium</taxon>
    </lineage>
</organism>
<feature type="compositionally biased region" description="Pro residues" evidence="1">
    <location>
        <begin position="471"/>
        <end position="483"/>
    </location>
</feature>